<dbReference type="EMBL" id="BMPU01000001">
    <property type="protein sequence ID" value="GGM49665.1"/>
    <property type="molecule type" value="Genomic_DNA"/>
</dbReference>
<comment type="caution">
    <text evidence="1">The sequence shown here is derived from an EMBL/GenBank/DDBJ whole genome shotgun (WGS) entry which is preliminary data.</text>
</comment>
<organism evidence="1 2">
    <name type="scientific">Porphyromonas pasteri</name>
    <dbReference type="NCBI Taxonomy" id="1583331"/>
    <lineage>
        <taxon>Bacteria</taxon>
        <taxon>Pseudomonadati</taxon>
        <taxon>Bacteroidota</taxon>
        <taxon>Bacteroidia</taxon>
        <taxon>Bacteroidales</taxon>
        <taxon>Porphyromonadaceae</taxon>
        <taxon>Porphyromonas</taxon>
    </lineage>
</organism>
<proteinExistence type="predicted"/>
<dbReference type="Proteomes" id="UP000653477">
    <property type="component" value="Unassembled WGS sequence"/>
</dbReference>
<gene>
    <name evidence="1" type="ORF">GCM10007088_05370</name>
</gene>
<evidence type="ECO:0000313" key="1">
    <source>
        <dbReference type="EMBL" id="GGM49665.1"/>
    </source>
</evidence>
<accession>A0ABQ2H5D5</accession>
<evidence type="ECO:0000313" key="2">
    <source>
        <dbReference type="Proteomes" id="UP000653477"/>
    </source>
</evidence>
<keyword evidence="2" id="KW-1185">Reference proteome</keyword>
<name>A0ABQ2H5D5_9PORP</name>
<protein>
    <submittedName>
        <fullName evidence="1">Uncharacterized protein</fullName>
    </submittedName>
</protein>
<sequence>MTTQATSTLTEELASRSHTIYSTDHPEGQLRRMDGTLLRLYPATSLPAPLTPEARTEATELFRQSVPLLWRYRERILSDSRMFLTPIAELNGLAYLGAFPEATLGAYIELWTLCDAALIMDKRGGQHFVTRVAGSPLSGSNRCTLVSEEGEVSTRSVRDFSSLWRPLRGLIRRYRKPQATAQHYTLTEALTHLSEEG</sequence>
<reference evidence="2" key="1">
    <citation type="journal article" date="2019" name="Int. J. Syst. Evol. Microbiol.">
        <title>The Global Catalogue of Microorganisms (GCM) 10K type strain sequencing project: providing services to taxonomists for standard genome sequencing and annotation.</title>
        <authorList>
            <consortium name="The Broad Institute Genomics Platform"/>
            <consortium name="The Broad Institute Genome Sequencing Center for Infectious Disease"/>
            <person name="Wu L."/>
            <person name="Ma J."/>
        </authorList>
    </citation>
    <scope>NUCLEOTIDE SEQUENCE [LARGE SCALE GENOMIC DNA]</scope>
    <source>
        <strain evidence="2">JCM 30531</strain>
    </source>
</reference>
<dbReference type="RefSeq" id="WP_188807589.1">
    <property type="nucleotide sequence ID" value="NZ_BMPU01000001.1"/>
</dbReference>